<feature type="region of interest" description="Disordered" evidence="1">
    <location>
        <begin position="1"/>
        <end position="45"/>
    </location>
</feature>
<gene>
    <name evidence="3" type="ORF">DAH66_04840</name>
</gene>
<evidence type="ECO:0000313" key="3">
    <source>
        <dbReference type="EMBL" id="RSY88774.1"/>
    </source>
</evidence>
<sequence>MADRDRLVGAAGRGARDRPVGHAAPRRRHRGGGVRRGRSVTPHTPSWRKPVGAFAIVALILVWCVGVASLSASVGQWPVLVQLVFYVFTGIVWILPLKPLLRWMETGRWRLPKAD</sequence>
<feature type="compositionally biased region" description="Basic residues" evidence="1">
    <location>
        <begin position="24"/>
        <end position="38"/>
    </location>
</feature>
<evidence type="ECO:0000256" key="2">
    <source>
        <dbReference type="SAM" id="Phobius"/>
    </source>
</evidence>
<keyword evidence="2" id="KW-0812">Transmembrane</keyword>
<protein>
    <submittedName>
        <fullName evidence="3">DUF2842 domain-containing protein</fullName>
    </submittedName>
</protein>
<evidence type="ECO:0000313" key="4">
    <source>
        <dbReference type="Proteomes" id="UP000287746"/>
    </source>
</evidence>
<feature type="transmembrane region" description="Helical" evidence="2">
    <location>
        <begin position="79"/>
        <end position="101"/>
    </location>
</feature>
<dbReference type="AlphaFoldDB" id="A0A430G766"/>
<feature type="transmembrane region" description="Helical" evidence="2">
    <location>
        <begin position="51"/>
        <end position="73"/>
    </location>
</feature>
<organism evidence="3 4">
    <name type="scientific">Sphingomonas koreensis</name>
    <dbReference type="NCBI Taxonomy" id="93064"/>
    <lineage>
        <taxon>Bacteria</taxon>
        <taxon>Pseudomonadati</taxon>
        <taxon>Pseudomonadota</taxon>
        <taxon>Alphaproteobacteria</taxon>
        <taxon>Sphingomonadales</taxon>
        <taxon>Sphingomonadaceae</taxon>
        <taxon>Sphingomonas</taxon>
    </lineage>
</organism>
<proteinExistence type="predicted"/>
<dbReference type="Pfam" id="PF11003">
    <property type="entry name" value="DUF2842"/>
    <property type="match status" value="1"/>
</dbReference>
<keyword evidence="2" id="KW-0472">Membrane</keyword>
<accession>A0A430G766</accession>
<dbReference type="Proteomes" id="UP000287746">
    <property type="component" value="Unassembled WGS sequence"/>
</dbReference>
<dbReference type="EMBL" id="QQYZ01000003">
    <property type="protein sequence ID" value="RSY88774.1"/>
    <property type="molecule type" value="Genomic_DNA"/>
</dbReference>
<keyword evidence="2" id="KW-1133">Transmembrane helix</keyword>
<comment type="caution">
    <text evidence="3">The sequence shown here is derived from an EMBL/GenBank/DDBJ whole genome shotgun (WGS) entry which is preliminary data.</text>
</comment>
<name>A0A430G766_9SPHN</name>
<dbReference type="InterPro" id="IPR021265">
    <property type="entry name" value="DUF2842"/>
</dbReference>
<reference evidence="3 4" key="1">
    <citation type="submission" date="2018-07" db="EMBL/GenBank/DDBJ databases">
        <title>Genomic and Epidemiologic Investigation of an Indolent Hospital Outbreak.</title>
        <authorList>
            <person name="Johnson R.C."/>
            <person name="Deming C."/>
            <person name="Conlan S."/>
            <person name="Zellmer C.J."/>
            <person name="Michelin A.V."/>
            <person name="Lee-Lin S."/>
            <person name="Thomas P.J."/>
            <person name="Park M."/>
            <person name="Weingarten R.A."/>
            <person name="Less J."/>
            <person name="Dekker J.P."/>
            <person name="Frank K.M."/>
            <person name="Musser K.A."/>
            <person name="Mcquiston J.R."/>
            <person name="Henderson D.K."/>
            <person name="Lau A.F."/>
            <person name="Palmore T.N."/>
            <person name="Segre J.A."/>
        </authorList>
    </citation>
    <scope>NUCLEOTIDE SEQUENCE [LARGE SCALE GENOMIC DNA]</scope>
    <source>
        <strain evidence="3 4">SK-CDC1_0717</strain>
    </source>
</reference>
<evidence type="ECO:0000256" key="1">
    <source>
        <dbReference type="SAM" id="MobiDB-lite"/>
    </source>
</evidence>